<reference evidence="3" key="1">
    <citation type="journal article" date="2019" name="Int. J. Syst. Evol. Microbiol.">
        <title>The Global Catalogue of Microorganisms (GCM) 10K type strain sequencing project: providing services to taxonomists for standard genome sequencing and annotation.</title>
        <authorList>
            <consortium name="The Broad Institute Genomics Platform"/>
            <consortium name="The Broad Institute Genome Sequencing Center for Infectious Disease"/>
            <person name="Wu L."/>
            <person name="Ma J."/>
        </authorList>
    </citation>
    <scope>NUCLEOTIDE SEQUENCE [LARGE SCALE GENOMIC DNA]</scope>
    <source>
        <strain evidence="3">CGMCC 4.7645</strain>
    </source>
</reference>
<dbReference type="InterPro" id="IPR025496">
    <property type="entry name" value="DUF4387"/>
</dbReference>
<sequence>MTETTARTVGDLAQLVRTKNAGPFWMTIDVFFATDADYQRAAAPGVISEDIVAALYGVSPSDVTVFRLPHIRVVKISFPRRVVQGSFADRDMHSGQQHVPLANLSLP</sequence>
<evidence type="ECO:0000313" key="3">
    <source>
        <dbReference type="Proteomes" id="UP001597417"/>
    </source>
</evidence>
<comment type="caution">
    <text evidence="2">The sequence shown here is derived from an EMBL/GenBank/DDBJ whole genome shotgun (WGS) entry which is preliminary data.</text>
</comment>
<dbReference type="Pfam" id="PF14330">
    <property type="entry name" value="DUF4387"/>
    <property type="match status" value="1"/>
</dbReference>
<gene>
    <name evidence="2" type="ORF">ACFSXZ_29905</name>
</gene>
<organism evidence="2 3">
    <name type="scientific">Amycolatopsis pigmentata</name>
    <dbReference type="NCBI Taxonomy" id="450801"/>
    <lineage>
        <taxon>Bacteria</taxon>
        <taxon>Bacillati</taxon>
        <taxon>Actinomycetota</taxon>
        <taxon>Actinomycetes</taxon>
        <taxon>Pseudonocardiales</taxon>
        <taxon>Pseudonocardiaceae</taxon>
        <taxon>Amycolatopsis</taxon>
    </lineage>
</organism>
<keyword evidence="3" id="KW-1185">Reference proteome</keyword>
<evidence type="ECO:0000313" key="2">
    <source>
        <dbReference type="EMBL" id="MFD2420549.1"/>
    </source>
</evidence>
<dbReference type="EMBL" id="JBHUKR010000019">
    <property type="protein sequence ID" value="MFD2420549.1"/>
    <property type="molecule type" value="Genomic_DNA"/>
</dbReference>
<feature type="domain" description="DUF4387" evidence="1">
    <location>
        <begin position="10"/>
        <end position="104"/>
    </location>
</feature>
<dbReference type="RefSeq" id="WP_378268663.1">
    <property type="nucleotide sequence ID" value="NZ_JBHUKR010000019.1"/>
</dbReference>
<protein>
    <submittedName>
        <fullName evidence="2">DUF4387 domain-containing protein</fullName>
    </submittedName>
</protein>
<evidence type="ECO:0000259" key="1">
    <source>
        <dbReference type="Pfam" id="PF14330"/>
    </source>
</evidence>
<accession>A0ABW5FZV1</accession>
<name>A0ABW5FZV1_9PSEU</name>
<proteinExistence type="predicted"/>
<dbReference type="Proteomes" id="UP001597417">
    <property type="component" value="Unassembled WGS sequence"/>
</dbReference>